<accession>A0A6A6Q5L1</accession>
<reference evidence="5" key="1">
    <citation type="journal article" date="2020" name="Stud. Mycol.">
        <title>101 Dothideomycetes genomes: a test case for predicting lifestyles and emergence of pathogens.</title>
        <authorList>
            <person name="Haridas S."/>
            <person name="Albert R."/>
            <person name="Binder M."/>
            <person name="Bloem J."/>
            <person name="Labutti K."/>
            <person name="Salamov A."/>
            <person name="Andreopoulos B."/>
            <person name="Baker S."/>
            <person name="Barry K."/>
            <person name="Bills G."/>
            <person name="Bluhm B."/>
            <person name="Cannon C."/>
            <person name="Castanera R."/>
            <person name="Culley D."/>
            <person name="Daum C."/>
            <person name="Ezra D."/>
            <person name="Gonzalez J."/>
            <person name="Henrissat B."/>
            <person name="Kuo A."/>
            <person name="Liang C."/>
            <person name="Lipzen A."/>
            <person name="Lutzoni F."/>
            <person name="Magnuson J."/>
            <person name="Mondo S."/>
            <person name="Nolan M."/>
            <person name="Ohm R."/>
            <person name="Pangilinan J."/>
            <person name="Park H.-J."/>
            <person name="Ramirez L."/>
            <person name="Alfaro M."/>
            <person name="Sun H."/>
            <person name="Tritt A."/>
            <person name="Yoshinaga Y."/>
            <person name="Zwiers L.-H."/>
            <person name="Turgeon B."/>
            <person name="Goodwin S."/>
            <person name="Spatafora J."/>
            <person name="Crous P."/>
            <person name="Grigoriev I."/>
        </authorList>
    </citation>
    <scope>NUCLEOTIDE SEQUENCE</scope>
    <source>
        <strain evidence="5">CBS 113389</strain>
    </source>
</reference>
<keyword evidence="2" id="KW-0479">Metal-binding</keyword>
<dbReference type="Proteomes" id="UP000799767">
    <property type="component" value="Unassembled WGS sequence"/>
</dbReference>
<evidence type="ECO:0000256" key="1">
    <source>
        <dbReference type="ARBA" id="ARBA00005568"/>
    </source>
</evidence>
<sequence length="257" mass="27683">MQTPLLTNPQGLPGTNLSRLIARTPNLDWVCVDCEHGQMSDDSMHEAVAAIAACGVSPIVRVQEGQHWMIKRALDAGAHGIIVPLLQTAEEARNIVKFSRFPPQGNRGLGSALSMEKWISGKTGEVKEVPWADYYEHSNSSIVIIVQIETKSALEQVKEIAGVDGIDVLFIGPNDLGNSIGHPMVLNGGKTAPELDQAIATIHKAAQDAGKYSGMYTGTGEQAKKYADEGFNMINTANDIAIVKQYFAQHISIAHGK</sequence>
<evidence type="ECO:0000313" key="5">
    <source>
        <dbReference type="EMBL" id="KAF2486923.1"/>
    </source>
</evidence>
<dbReference type="InterPro" id="IPR005000">
    <property type="entry name" value="Aldolase/citrate-lyase_domain"/>
</dbReference>
<name>A0A6A6Q5L1_9PEZI</name>
<dbReference type="InterPro" id="IPR040442">
    <property type="entry name" value="Pyrv_kinase-like_dom_sf"/>
</dbReference>
<feature type="domain" description="HpcH/HpaI aldolase/citrate lyase" evidence="4">
    <location>
        <begin position="24"/>
        <end position="240"/>
    </location>
</feature>
<proteinExistence type="inferred from homology"/>
<keyword evidence="6" id="KW-1185">Reference proteome</keyword>
<dbReference type="AlphaFoldDB" id="A0A6A6Q5L1"/>
<keyword evidence="5" id="KW-0670">Pyruvate</keyword>
<evidence type="ECO:0000256" key="3">
    <source>
        <dbReference type="ARBA" id="ARBA00023239"/>
    </source>
</evidence>
<dbReference type="InterPro" id="IPR050251">
    <property type="entry name" value="HpcH-HpaI_aldolase"/>
</dbReference>
<dbReference type="PANTHER" id="PTHR30502:SF0">
    <property type="entry name" value="PHOSPHOENOLPYRUVATE CARBOXYLASE FAMILY PROTEIN"/>
    <property type="match status" value="1"/>
</dbReference>
<comment type="similarity">
    <text evidence="1">Belongs to the HpcH/HpaI aldolase family.</text>
</comment>
<dbReference type="InterPro" id="IPR015813">
    <property type="entry name" value="Pyrv/PenolPyrv_kinase-like_dom"/>
</dbReference>
<dbReference type="OrthoDB" id="1621678at2759"/>
<keyword evidence="5" id="KW-0418">Kinase</keyword>
<dbReference type="Pfam" id="PF03328">
    <property type="entry name" value="HpcH_HpaI"/>
    <property type="match status" value="1"/>
</dbReference>
<dbReference type="Gene3D" id="3.20.20.60">
    <property type="entry name" value="Phosphoenolpyruvate-binding domains"/>
    <property type="match status" value="1"/>
</dbReference>
<keyword evidence="3" id="KW-0456">Lyase</keyword>
<keyword evidence="5" id="KW-0808">Transferase</keyword>
<dbReference type="GO" id="GO:0005737">
    <property type="term" value="C:cytoplasm"/>
    <property type="evidence" value="ECO:0007669"/>
    <property type="project" value="TreeGrafter"/>
</dbReference>
<dbReference type="GO" id="GO:0016301">
    <property type="term" value="F:kinase activity"/>
    <property type="evidence" value="ECO:0007669"/>
    <property type="project" value="UniProtKB-KW"/>
</dbReference>
<organism evidence="5 6">
    <name type="scientific">Neohortaea acidophila</name>
    <dbReference type="NCBI Taxonomy" id="245834"/>
    <lineage>
        <taxon>Eukaryota</taxon>
        <taxon>Fungi</taxon>
        <taxon>Dikarya</taxon>
        <taxon>Ascomycota</taxon>
        <taxon>Pezizomycotina</taxon>
        <taxon>Dothideomycetes</taxon>
        <taxon>Dothideomycetidae</taxon>
        <taxon>Mycosphaerellales</taxon>
        <taxon>Teratosphaeriaceae</taxon>
        <taxon>Neohortaea</taxon>
    </lineage>
</organism>
<protein>
    <submittedName>
        <fullName evidence="5">Pyruvate/Phosphoenolpyruvate kinase-like domain-containing protein</fullName>
    </submittedName>
</protein>
<evidence type="ECO:0000256" key="2">
    <source>
        <dbReference type="ARBA" id="ARBA00022723"/>
    </source>
</evidence>
<dbReference type="GO" id="GO:0016832">
    <property type="term" value="F:aldehyde-lyase activity"/>
    <property type="evidence" value="ECO:0007669"/>
    <property type="project" value="TreeGrafter"/>
</dbReference>
<evidence type="ECO:0000259" key="4">
    <source>
        <dbReference type="Pfam" id="PF03328"/>
    </source>
</evidence>
<dbReference type="EMBL" id="MU001632">
    <property type="protein sequence ID" value="KAF2486923.1"/>
    <property type="molecule type" value="Genomic_DNA"/>
</dbReference>
<evidence type="ECO:0000313" key="6">
    <source>
        <dbReference type="Proteomes" id="UP000799767"/>
    </source>
</evidence>
<dbReference type="SUPFAM" id="SSF51621">
    <property type="entry name" value="Phosphoenolpyruvate/pyruvate domain"/>
    <property type="match status" value="1"/>
</dbReference>
<dbReference type="RefSeq" id="XP_033593492.1">
    <property type="nucleotide sequence ID" value="XM_033732808.1"/>
</dbReference>
<dbReference type="PANTHER" id="PTHR30502">
    <property type="entry name" value="2-KETO-3-DEOXY-L-RHAMNONATE ALDOLASE"/>
    <property type="match status" value="1"/>
</dbReference>
<gene>
    <name evidence="5" type="ORF">BDY17DRAFT_292352</name>
</gene>
<dbReference type="GeneID" id="54473810"/>
<dbReference type="GO" id="GO:0046872">
    <property type="term" value="F:metal ion binding"/>
    <property type="evidence" value="ECO:0007669"/>
    <property type="project" value="UniProtKB-KW"/>
</dbReference>